<name>A0ABW8JAY2_9GAMM</name>
<organism evidence="2 3">
    <name type="scientific">Rhodanobacter hydrolyticus</name>
    <dbReference type="NCBI Taxonomy" id="2250595"/>
    <lineage>
        <taxon>Bacteria</taxon>
        <taxon>Pseudomonadati</taxon>
        <taxon>Pseudomonadota</taxon>
        <taxon>Gammaproteobacteria</taxon>
        <taxon>Lysobacterales</taxon>
        <taxon>Rhodanobacteraceae</taxon>
        <taxon>Rhodanobacter</taxon>
    </lineage>
</organism>
<sequence length="196" mass="21846">MFTKLLPSRGAAFFLLMGLGLAVADEAPRSFDPIRMFLGPELHRQMQQPEVLASDGRGEHYRMFLLPNLQKSELTTPDVLPDGSGDVHYRVSPCSPELSCGGVALDQHIHVTRIQVDAFRQELAVIGFWHRLRVIHDDVADGAEILVDGVRSGERVQFMRSSICPGRGKSMSTYEEVMHAFGRLRGISPKPTCIYL</sequence>
<keyword evidence="1" id="KW-0732">Signal</keyword>
<feature type="chain" id="PRO_5046245324" evidence="1">
    <location>
        <begin position="25"/>
        <end position="196"/>
    </location>
</feature>
<dbReference type="Proteomes" id="UP001620339">
    <property type="component" value="Unassembled WGS sequence"/>
</dbReference>
<dbReference type="EMBL" id="JADIKK010000008">
    <property type="protein sequence ID" value="MFK2879477.1"/>
    <property type="molecule type" value="Genomic_DNA"/>
</dbReference>
<reference evidence="2 3" key="1">
    <citation type="submission" date="2020-10" db="EMBL/GenBank/DDBJ databases">
        <title>Phylogeny of dyella-like bacteria.</title>
        <authorList>
            <person name="Fu J."/>
        </authorList>
    </citation>
    <scope>NUCLEOTIDE SEQUENCE [LARGE SCALE GENOMIC DNA]</scope>
    <source>
        <strain evidence="2 3">KACC 19113</strain>
    </source>
</reference>
<evidence type="ECO:0000313" key="2">
    <source>
        <dbReference type="EMBL" id="MFK2879477.1"/>
    </source>
</evidence>
<keyword evidence="3" id="KW-1185">Reference proteome</keyword>
<protein>
    <submittedName>
        <fullName evidence="2">Uncharacterized protein</fullName>
    </submittedName>
</protein>
<gene>
    <name evidence="2" type="ORF">ISP25_20590</name>
</gene>
<dbReference type="RefSeq" id="WP_404616256.1">
    <property type="nucleotide sequence ID" value="NZ_JADIKK010000008.1"/>
</dbReference>
<evidence type="ECO:0000313" key="3">
    <source>
        <dbReference type="Proteomes" id="UP001620339"/>
    </source>
</evidence>
<accession>A0ABW8JAY2</accession>
<evidence type="ECO:0000256" key="1">
    <source>
        <dbReference type="SAM" id="SignalP"/>
    </source>
</evidence>
<feature type="signal peptide" evidence="1">
    <location>
        <begin position="1"/>
        <end position="24"/>
    </location>
</feature>
<comment type="caution">
    <text evidence="2">The sequence shown here is derived from an EMBL/GenBank/DDBJ whole genome shotgun (WGS) entry which is preliminary data.</text>
</comment>
<proteinExistence type="predicted"/>